<feature type="region of interest" description="Disordered" evidence="1">
    <location>
        <begin position="102"/>
        <end position="139"/>
    </location>
</feature>
<name>A0A4Y2W2D3_ARAVE</name>
<protein>
    <submittedName>
        <fullName evidence="2">Uncharacterized protein</fullName>
    </submittedName>
</protein>
<sequence>MKSTRTRAKNDVISFRRSEPIILSDFLPQFYQGRVCKYAASISARLSINNYDPIMSLFYNYCPGYYIKDIIVSFLFIQEPNTILHIETSNLTIHKVENFGSNGEREKQGAYSNNTRVDEDTRRPGATLPSVDAEHGENVDNCLVADGAPDIVFEEEPRPASKHPSRPL</sequence>
<dbReference type="Proteomes" id="UP000499080">
    <property type="component" value="Unassembled WGS sequence"/>
</dbReference>
<evidence type="ECO:0000256" key="1">
    <source>
        <dbReference type="SAM" id="MobiDB-lite"/>
    </source>
</evidence>
<dbReference type="EMBL" id="BGPR01054368">
    <property type="protein sequence ID" value="GBO31145.1"/>
    <property type="molecule type" value="Genomic_DNA"/>
</dbReference>
<proteinExistence type="predicted"/>
<dbReference type="EMBL" id="BGPR01054365">
    <property type="protein sequence ID" value="GBO31142.1"/>
    <property type="molecule type" value="Genomic_DNA"/>
</dbReference>
<dbReference type="AlphaFoldDB" id="A0A4Y2W2D3"/>
<organism evidence="2 4">
    <name type="scientific">Araneus ventricosus</name>
    <name type="common">Orbweaver spider</name>
    <name type="synonym">Epeira ventricosa</name>
    <dbReference type="NCBI Taxonomy" id="182803"/>
    <lineage>
        <taxon>Eukaryota</taxon>
        <taxon>Metazoa</taxon>
        <taxon>Ecdysozoa</taxon>
        <taxon>Arthropoda</taxon>
        <taxon>Chelicerata</taxon>
        <taxon>Arachnida</taxon>
        <taxon>Araneae</taxon>
        <taxon>Araneomorphae</taxon>
        <taxon>Entelegynae</taxon>
        <taxon>Araneoidea</taxon>
        <taxon>Araneidae</taxon>
        <taxon>Araneus</taxon>
    </lineage>
</organism>
<feature type="non-terminal residue" evidence="2">
    <location>
        <position position="168"/>
    </location>
</feature>
<comment type="caution">
    <text evidence="2">The sequence shown here is derived from an EMBL/GenBank/DDBJ whole genome shotgun (WGS) entry which is preliminary data.</text>
</comment>
<gene>
    <name evidence="3" type="ORF">AVEN_249058_1</name>
    <name evidence="2" type="ORF">AVEN_98926_1</name>
</gene>
<accession>A0A4Y2W2D3</accession>
<evidence type="ECO:0000313" key="4">
    <source>
        <dbReference type="Proteomes" id="UP000499080"/>
    </source>
</evidence>
<evidence type="ECO:0000313" key="3">
    <source>
        <dbReference type="EMBL" id="GBO31145.1"/>
    </source>
</evidence>
<reference evidence="2 4" key="1">
    <citation type="journal article" date="2019" name="Sci. Rep.">
        <title>Orb-weaving spider Araneus ventricosus genome elucidates the spidroin gene catalogue.</title>
        <authorList>
            <person name="Kono N."/>
            <person name="Nakamura H."/>
            <person name="Ohtoshi R."/>
            <person name="Moran D.A.P."/>
            <person name="Shinohara A."/>
            <person name="Yoshida Y."/>
            <person name="Fujiwara M."/>
            <person name="Mori M."/>
            <person name="Tomita M."/>
            <person name="Arakawa K."/>
        </authorList>
    </citation>
    <scope>NUCLEOTIDE SEQUENCE [LARGE SCALE GENOMIC DNA]</scope>
</reference>
<keyword evidence="4" id="KW-1185">Reference proteome</keyword>
<evidence type="ECO:0000313" key="2">
    <source>
        <dbReference type="EMBL" id="GBO31142.1"/>
    </source>
</evidence>